<dbReference type="Proteomes" id="UP001378960">
    <property type="component" value="Unassembled WGS sequence"/>
</dbReference>
<comment type="similarity">
    <text evidence="1 4">Belongs to the bacterial ribosomal protein bL17 family.</text>
</comment>
<comment type="caution">
    <text evidence="5">The sequence shown here is derived from an EMBL/GenBank/DDBJ whole genome shotgun (WGS) entry which is preliminary data.</text>
</comment>
<dbReference type="GO" id="GO:0005762">
    <property type="term" value="C:mitochondrial large ribosomal subunit"/>
    <property type="evidence" value="ECO:0007669"/>
    <property type="project" value="TreeGrafter"/>
</dbReference>
<dbReference type="NCBIfam" id="TIGR00059">
    <property type="entry name" value="L17"/>
    <property type="match status" value="1"/>
</dbReference>
<organism evidence="5 6">
    <name type="scientific">Pichia kluyveri</name>
    <name type="common">Yeast</name>
    <dbReference type="NCBI Taxonomy" id="36015"/>
    <lineage>
        <taxon>Eukaryota</taxon>
        <taxon>Fungi</taxon>
        <taxon>Dikarya</taxon>
        <taxon>Ascomycota</taxon>
        <taxon>Saccharomycotina</taxon>
        <taxon>Pichiomycetes</taxon>
        <taxon>Pichiales</taxon>
        <taxon>Pichiaceae</taxon>
        <taxon>Pichia</taxon>
    </lineage>
</organism>
<reference evidence="5 6" key="1">
    <citation type="journal article" date="2023" name="Elife">
        <title>Identification of key yeast species and microbe-microbe interactions impacting larval growth of Drosophila in the wild.</title>
        <authorList>
            <person name="Mure A."/>
            <person name="Sugiura Y."/>
            <person name="Maeda R."/>
            <person name="Honda K."/>
            <person name="Sakurai N."/>
            <person name="Takahashi Y."/>
            <person name="Watada M."/>
            <person name="Katoh T."/>
            <person name="Gotoh A."/>
            <person name="Gotoh Y."/>
            <person name="Taniguchi I."/>
            <person name="Nakamura K."/>
            <person name="Hayashi T."/>
            <person name="Katayama T."/>
            <person name="Uemura T."/>
            <person name="Hattori Y."/>
        </authorList>
    </citation>
    <scope>NUCLEOTIDE SEQUENCE [LARGE SCALE GENOMIC DNA]</scope>
    <source>
        <strain evidence="5 6">PK-24</strain>
    </source>
</reference>
<dbReference type="Pfam" id="PF01196">
    <property type="entry name" value="Ribosomal_L17"/>
    <property type="match status" value="1"/>
</dbReference>
<dbReference type="PROSITE" id="PS01167">
    <property type="entry name" value="RIBOSOMAL_L17"/>
    <property type="match status" value="1"/>
</dbReference>
<dbReference type="PANTHER" id="PTHR14413">
    <property type="entry name" value="RIBOSOMAL PROTEIN L17"/>
    <property type="match status" value="1"/>
</dbReference>
<keyword evidence="2 4" id="KW-0689">Ribosomal protein</keyword>
<keyword evidence="3 4" id="KW-0687">Ribonucleoprotein</keyword>
<keyword evidence="6" id="KW-1185">Reference proteome</keyword>
<evidence type="ECO:0000256" key="1">
    <source>
        <dbReference type="ARBA" id="ARBA00008777"/>
    </source>
</evidence>
<proteinExistence type="inferred from homology"/>
<dbReference type="Gene3D" id="3.90.1030.10">
    <property type="entry name" value="Ribosomal protein L17"/>
    <property type="match status" value="1"/>
</dbReference>
<evidence type="ECO:0000313" key="5">
    <source>
        <dbReference type="EMBL" id="GMM45914.1"/>
    </source>
</evidence>
<sequence length="228" mass="26242">MTLGRNSKQLNHTLRNLVSSLIIHEHITTTPAKAKLTANYIENLITKSKKHALNNTTKEWKHLLHGKLYNQKDTIPKMDLFVERYSNRNHGFTRMLKLDPRVGDNAPQVALELVDNENKELFFWYIAKVVARLELQGLPLDDLTAKNVSKVTKYKVNGEEKFAELVKLCKKEFFTNGEGLEDSNEIEIDIENDKLDIIPTPLENKPRMKSNTNGFNKQTKNFVVVPRS</sequence>
<evidence type="ECO:0000256" key="4">
    <source>
        <dbReference type="RuleBase" id="RU000660"/>
    </source>
</evidence>
<dbReference type="InterPro" id="IPR000456">
    <property type="entry name" value="Ribosomal_bL17"/>
</dbReference>
<evidence type="ECO:0000313" key="6">
    <source>
        <dbReference type="Proteomes" id="UP001378960"/>
    </source>
</evidence>
<dbReference type="EMBL" id="BTGB01000003">
    <property type="protein sequence ID" value="GMM45914.1"/>
    <property type="molecule type" value="Genomic_DNA"/>
</dbReference>
<accession>A0AAV5R393</accession>
<protein>
    <submittedName>
        <fullName evidence="5">Mitochondrial 54S ribosomal protein YmL8</fullName>
    </submittedName>
</protein>
<dbReference type="InterPro" id="IPR047859">
    <property type="entry name" value="Ribosomal_bL17_CS"/>
</dbReference>
<evidence type="ECO:0000256" key="2">
    <source>
        <dbReference type="ARBA" id="ARBA00022980"/>
    </source>
</evidence>
<dbReference type="AlphaFoldDB" id="A0AAV5R393"/>
<evidence type="ECO:0000256" key="3">
    <source>
        <dbReference type="ARBA" id="ARBA00023274"/>
    </source>
</evidence>
<gene>
    <name evidence="5" type="ORF">DAPK24_024890</name>
</gene>
<dbReference type="InterPro" id="IPR036373">
    <property type="entry name" value="Ribosomal_bL17_sf"/>
</dbReference>
<dbReference type="PANTHER" id="PTHR14413:SF16">
    <property type="entry name" value="LARGE RIBOSOMAL SUBUNIT PROTEIN BL17M"/>
    <property type="match status" value="1"/>
</dbReference>
<dbReference type="GO" id="GO:0003735">
    <property type="term" value="F:structural constituent of ribosome"/>
    <property type="evidence" value="ECO:0007669"/>
    <property type="project" value="InterPro"/>
</dbReference>
<name>A0AAV5R393_PICKL</name>
<dbReference type="SUPFAM" id="SSF64263">
    <property type="entry name" value="Prokaryotic ribosomal protein L17"/>
    <property type="match status" value="1"/>
</dbReference>
<dbReference type="GO" id="GO:0006412">
    <property type="term" value="P:translation"/>
    <property type="evidence" value="ECO:0007669"/>
    <property type="project" value="InterPro"/>
</dbReference>